<dbReference type="GO" id="GO:0008270">
    <property type="term" value="F:zinc ion binding"/>
    <property type="evidence" value="ECO:0007669"/>
    <property type="project" value="UniProtKB-KW"/>
</dbReference>
<evidence type="ECO:0000256" key="4">
    <source>
        <dbReference type="ARBA" id="ARBA00022833"/>
    </source>
</evidence>
<dbReference type="InterPro" id="IPR019786">
    <property type="entry name" value="Zinc_finger_PHD-type_CS"/>
</dbReference>
<proteinExistence type="predicted"/>
<dbReference type="eggNOG" id="ENOG502RZZE">
    <property type="taxonomic scope" value="Eukaryota"/>
</dbReference>
<dbReference type="EMBL" id="KI631506">
    <property type="protein sequence ID" value="EYU27152.1"/>
    <property type="molecule type" value="Genomic_DNA"/>
</dbReference>
<organism evidence="6 7">
    <name type="scientific">Erythranthe guttata</name>
    <name type="common">Yellow monkey flower</name>
    <name type="synonym">Mimulus guttatus</name>
    <dbReference type="NCBI Taxonomy" id="4155"/>
    <lineage>
        <taxon>Eukaryota</taxon>
        <taxon>Viridiplantae</taxon>
        <taxon>Streptophyta</taxon>
        <taxon>Embryophyta</taxon>
        <taxon>Tracheophyta</taxon>
        <taxon>Spermatophyta</taxon>
        <taxon>Magnoliopsida</taxon>
        <taxon>eudicotyledons</taxon>
        <taxon>Gunneridae</taxon>
        <taxon>Pentapetalae</taxon>
        <taxon>asterids</taxon>
        <taxon>lamiids</taxon>
        <taxon>Lamiales</taxon>
        <taxon>Phrymaceae</taxon>
        <taxon>Erythranthe</taxon>
    </lineage>
</organism>
<evidence type="ECO:0000256" key="3">
    <source>
        <dbReference type="ARBA" id="ARBA00022771"/>
    </source>
</evidence>
<protein>
    <recommendedName>
        <fullName evidence="5">DC1 domain-containing protein</fullName>
    </recommendedName>
</protein>
<dbReference type="Pfam" id="PF03107">
    <property type="entry name" value="C1_2"/>
    <property type="match status" value="3"/>
</dbReference>
<keyword evidence="1" id="KW-0479">Metal-binding</keyword>
<evidence type="ECO:0000256" key="1">
    <source>
        <dbReference type="ARBA" id="ARBA00022723"/>
    </source>
</evidence>
<reference evidence="6 7" key="1">
    <citation type="journal article" date="2013" name="Proc. Natl. Acad. Sci. U.S.A.">
        <title>Fine-scale variation in meiotic recombination in Mimulus inferred from population shotgun sequencing.</title>
        <authorList>
            <person name="Hellsten U."/>
            <person name="Wright K.M."/>
            <person name="Jenkins J."/>
            <person name="Shu S."/>
            <person name="Yuan Y."/>
            <person name="Wessler S.R."/>
            <person name="Schmutz J."/>
            <person name="Willis J.H."/>
            <person name="Rokhsar D.S."/>
        </authorList>
    </citation>
    <scope>NUCLEOTIDE SEQUENCE [LARGE SCALE GENOMIC DNA]</scope>
    <source>
        <strain evidence="7">cv. DUN x IM62</strain>
    </source>
</reference>
<evidence type="ECO:0000256" key="2">
    <source>
        <dbReference type="ARBA" id="ARBA00022737"/>
    </source>
</evidence>
<evidence type="ECO:0000313" key="7">
    <source>
        <dbReference type="Proteomes" id="UP000030748"/>
    </source>
</evidence>
<name>A0A022QEP8_ERYGU</name>
<keyword evidence="3" id="KW-0863">Zinc-finger</keyword>
<dbReference type="AlphaFoldDB" id="A0A022QEP8"/>
<dbReference type="STRING" id="4155.A0A022QEP8"/>
<feature type="domain" description="DC1" evidence="5">
    <location>
        <begin position="63"/>
        <end position="109"/>
    </location>
</feature>
<keyword evidence="2" id="KW-0677">Repeat</keyword>
<dbReference type="InterPro" id="IPR046349">
    <property type="entry name" value="C1-like_sf"/>
</dbReference>
<accession>A0A022QEP8</accession>
<sequence>MKHEGKYHFSHEHIMIPIELDEDDEVKCNACEQLLTEPFIGCPPCQFFLHENCFHVPRSMDHPSHPSHPLTLDPTPPHPYTCNACGSHGKAFGFGCGAHCEFHLHLRCAILPETFSYDDEHPHGLELVFEPPSFKNLGTSDDSQLVKIPCYICNENQVSWLYYCEACEYVAHLKCLLSKYEEME</sequence>
<feature type="non-terminal residue" evidence="6">
    <location>
        <position position="184"/>
    </location>
</feature>
<evidence type="ECO:0000313" key="6">
    <source>
        <dbReference type="EMBL" id="EYU27152.1"/>
    </source>
</evidence>
<dbReference type="PANTHER" id="PTHR46288">
    <property type="entry name" value="PHORBOL-ESTER/DAG-TYPE DOMAIN-CONTAINING PROTEIN"/>
    <property type="match status" value="1"/>
</dbReference>
<evidence type="ECO:0000259" key="5">
    <source>
        <dbReference type="Pfam" id="PF03107"/>
    </source>
</evidence>
<keyword evidence="7" id="KW-1185">Reference proteome</keyword>
<dbReference type="PANTHER" id="PTHR46288:SF29">
    <property type="entry name" value="DC1 DOMAIN-CONTAINING PROTEIN"/>
    <property type="match status" value="1"/>
</dbReference>
<feature type="domain" description="DC1" evidence="5">
    <location>
        <begin position="9"/>
        <end position="53"/>
    </location>
</feature>
<feature type="domain" description="DC1" evidence="5">
    <location>
        <begin position="121"/>
        <end position="175"/>
    </location>
</feature>
<dbReference type="InterPro" id="IPR004146">
    <property type="entry name" value="DC1"/>
</dbReference>
<dbReference type="SUPFAM" id="SSF57889">
    <property type="entry name" value="Cysteine-rich domain"/>
    <property type="match status" value="2"/>
</dbReference>
<gene>
    <name evidence="6" type="ORF">MIMGU_mgv1a026602mg</name>
</gene>
<keyword evidence="4" id="KW-0862">Zinc</keyword>
<dbReference type="Proteomes" id="UP000030748">
    <property type="component" value="Unassembled WGS sequence"/>
</dbReference>
<dbReference type="PROSITE" id="PS01359">
    <property type="entry name" value="ZF_PHD_1"/>
    <property type="match status" value="1"/>
</dbReference>